<dbReference type="PANTHER" id="PTHR43272:SF83">
    <property type="entry name" value="ACYL-COA SYNTHETASE LONG-CHAIN, ISOFORM J"/>
    <property type="match status" value="1"/>
</dbReference>
<reference evidence="9" key="1">
    <citation type="submission" date="2020-08" db="EMBL/GenBank/DDBJ databases">
        <title>Multicomponent nature underlies the extraordinary mechanical properties of spider dragline silk.</title>
        <authorList>
            <person name="Kono N."/>
            <person name="Nakamura H."/>
            <person name="Mori M."/>
            <person name="Yoshida Y."/>
            <person name="Ohtoshi R."/>
            <person name="Malay A.D."/>
            <person name="Moran D.A.P."/>
            <person name="Tomita M."/>
            <person name="Numata K."/>
            <person name="Arakawa K."/>
        </authorList>
    </citation>
    <scope>NUCLEOTIDE SEQUENCE</scope>
</reference>
<evidence type="ECO:0000313" key="9">
    <source>
        <dbReference type="EMBL" id="GFU18547.1"/>
    </source>
</evidence>
<dbReference type="InterPro" id="IPR000873">
    <property type="entry name" value="AMP-dep_synth/lig_dom"/>
</dbReference>
<dbReference type="InterPro" id="IPR042099">
    <property type="entry name" value="ANL_N_sf"/>
</dbReference>
<evidence type="ECO:0000256" key="4">
    <source>
        <dbReference type="ARBA" id="ARBA00022832"/>
    </source>
</evidence>
<dbReference type="EMBL" id="BMAW01030898">
    <property type="protein sequence ID" value="GFU18547.1"/>
    <property type="molecule type" value="Genomic_DNA"/>
</dbReference>
<proteinExistence type="inferred from homology"/>
<evidence type="ECO:0000256" key="5">
    <source>
        <dbReference type="ARBA" id="ARBA00022840"/>
    </source>
</evidence>
<dbReference type="GO" id="GO:0005811">
    <property type="term" value="C:lipid droplet"/>
    <property type="evidence" value="ECO:0007669"/>
    <property type="project" value="TreeGrafter"/>
</dbReference>
<dbReference type="EC" id="6.2.1.3" evidence="6"/>
<dbReference type="PANTHER" id="PTHR43272">
    <property type="entry name" value="LONG-CHAIN-FATTY-ACID--COA LIGASE"/>
    <property type="match status" value="1"/>
</dbReference>
<evidence type="ECO:0000256" key="6">
    <source>
        <dbReference type="ARBA" id="ARBA00026121"/>
    </source>
</evidence>
<gene>
    <name evidence="9" type="primary">ACSL3</name>
    <name evidence="9" type="ORF">NPIL_372461</name>
</gene>
<protein>
    <recommendedName>
        <fullName evidence="6">long-chain-fatty-acid--CoA ligase</fullName>
        <ecNumber evidence="6">6.2.1.3</ecNumber>
    </recommendedName>
</protein>
<dbReference type="SUPFAM" id="SSF56801">
    <property type="entry name" value="Acetyl-CoA synthetase-like"/>
    <property type="match status" value="1"/>
</dbReference>
<dbReference type="Gene3D" id="3.40.50.12780">
    <property type="entry name" value="N-terminal domain of ligase-like"/>
    <property type="match status" value="1"/>
</dbReference>
<dbReference type="GO" id="GO:0030182">
    <property type="term" value="P:neuron differentiation"/>
    <property type="evidence" value="ECO:0007669"/>
    <property type="project" value="TreeGrafter"/>
</dbReference>
<evidence type="ECO:0000256" key="2">
    <source>
        <dbReference type="ARBA" id="ARBA00022598"/>
    </source>
</evidence>
<dbReference type="InterPro" id="IPR020845">
    <property type="entry name" value="AMP-binding_CS"/>
</dbReference>
<comment type="catalytic activity">
    <reaction evidence="7">
        <text>a long-chain fatty acid + ATP + CoA = a long-chain fatty acyl-CoA + AMP + diphosphate</text>
        <dbReference type="Rhea" id="RHEA:15421"/>
        <dbReference type="ChEBI" id="CHEBI:30616"/>
        <dbReference type="ChEBI" id="CHEBI:33019"/>
        <dbReference type="ChEBI" id="CHEBI:57287"/>
        <dbReference type="ChEBI" id="CHEBI:57560"/>
        <dbReference type="ChEBI" id="CHEBI:83139"/>
        <dbReference type="ChEBI" id="CHEBI:456215"/>
        <dbReference type="EC" id="6.2.1.3"/>
    </reaction>
</comment>
<comment type="caution">
    <text evidence="9">The sequence shown here is derived from an EMBL/GenBank/DDBJ whole genome shotgun (WGS) entry which is preliminary data.</text>
</comment>
<dbReference type="AlphaFoldDB" id="A0A8X6QJX1"/>
<keyword evidence="10" id="KW-1185">Reference proteome</keyword>
<dbReference type="GO" id="GO:0005886">
    <property type="term" value="C:plasma membrane"/>
    <property type="evidence" value="ECO:0007669"/>
    <property type="project" value="TreeGrafter"/>
</dbReference>
<keyword evidence="4" id="KW-0276">Fatty acid metabolism</keyword>
<evidence type="ECO:0000256" key="7">
    <source>
        <dbReference type="ARBA" id="ARBA00036813"/>
    </source>
</evidence>
<evidence type="ECO:0000313" key="10">
    <source>
        <dbReference type="Proteomes" id="UP000887013"/>
    </source>
</evidence>
<comment type="similarity">
    <text evidence="1">Belongs to the ATP-dependent AMP-binding enzyme family.</text>
</comment>
<dbReference type="GO" id="GO:0090433">
    <property type="term" value="F:palmitoyl-CoA ligase activity"/>
    <property type="evidence" value="ECO:0007669"/>
    <property type="project" value="TreeGrafter"/>
</dbReference>
<evidence type="ECO:0000256" key="1">
    <source>
        <dbReference type="ARBA" id="ARBA00006432"/>
    </source>
</evidence>
<dbReference type="GO" id="GO:0035336">
    <property type="term" value="P:long-chain fatty-acyl-CoA metabolic process"/>
    <property type="evidence" value="ECO:0007669"/>
    <property type="project" value="TreeGrafter"/>
</dbReference>
<dbReference type="GO" id="GO:0005783">
    <property type="term" value="C:endoplasmic reticulum"/>
    <property type="evidence" value="ECO:0007669"/>
    <property type="project" value="TreeGrafter"/>
</dbReference>
<keyword evidence="3" id="KW-0547">Nucleotide-binding</keyword>
<dbReference type="OrthoDB" id="1700726at2759"/>
<sequence length="579" mass="64836">MRLSEYKHLKLSVILGDMKQVSSLRIVGNIVVTLYTTLGEDGIIHGITETEVTHIITSSEIIPKLKKILNKVPMVSHLIYMEGKKDESTEDIPASVKVVSFSQMEANGREYSGDNFTPPKSDDLAILMYTSGSTGIPKGVMITHKNLITSVKGFNDVLNHPSFQFREKDTYIAYLPAAHVLELATECFLTYLGIRIGFSTPQTLTDFSTAVKKGEKGDLKVLKPTLMVAVPLMLDRIRKSILQLAGKEGTFTRLMFDFAVSYKKFWSEKGFRTPRLDKKLLKTYKDFMGGELRVIMCGSAPLSPDTQTFIRSCLSVQVLQGYGLTETVACATIMDFDDYSSGRVGAPVSTCKLRLVNWKEGNYFVTDKPNPRGEVVIGGDCLTLGYFKNSIQTQEAYKIEGGDRWFYTGDIGEMLPDGTLKIIDRKKDLVKLQFGEYIALGKVEAELKTYPLIENICVFGNGLHTYLIALIIPNQMHLKSLAKELGKENLSFEKMCSDEEIAAEVAERVRDFGKRCGLFGSELPGKIKLCVEDWNPESGLVTAAFKLRRKNIENHYRSIIDSLYTESEQNGPKFRANRI</sequence>
<evidence type="ECO:0000256" key="3">
    <source>
        <dbReference type="ARBA" id="ARBA00022741"/>
    </source>
</evidence>
<dbReference type="GO" id="GO:0005524">
    <property type="term" value="F:ATP binding"/>
    <property type="evidence" value="ECO:0007669"/>
    <property type="project" value="UniProtKB-KW"/>
</dbReference>
<accession>A0A8X6QJX1</accession>
<keyword evidence="4" id="KW-0443">Lipid metabolism</keyword>
<dbReference type="PROSITE" id="PS00455">
    <property type="entry name" value="AMP_BINDING"/>
    <property type="match status" value="1"/>
</dbReference>
<keyword evidence="2 9" id="KW-0436">Ligase</keyword>
<name>A0A8X6QJX1_NEPPI</name>
<organism evidence="9 10">
    <name type="scientific">Nephila pilipes</name>
    <name type="common">Giant wood spider</name>
    <name type="synonym">Nephila maculata</name>
    <dbReference type="NCBI Taxonomy" id="299642"/>
    <lineage>
        <taxon>Eukaryota</taxon>
        <taxon>Metazoa</taxon>
        <taxon>Ecdysozoa</taxon>
        <taxon>Arthropoda</taxon>
        <taxon>Chelicerata</taxon>
        <taxon>Arachnida</taxon>
        <taxon>Araneae</taxon>
        <taxon>Araneomorphae</taxon>
        <taxon>Entelegynae</taxon>
        <taxon>Araneoidea</taxon>
        <taxon>Nephilidae</taxon>
        <taxon>Nephila</taxon>
    </lineage>
</organism>
<feature type="domain" description="AMP-dependent synthetase/ligase" evidence="8">
    <location>
        <begin position="28"/>
        <end position="387"/>
    </location>
</feature>
<dbReference type="Pfam" id="PF00501">
    <property type="entry name" value="AMP-binding"/>
    <property type="match status" value="1"/>
</dbReference>
<keyword evidence="5" id="KW-0067">ATP-binding</keyword>
<dbReference type="Proteomes" id="UP000887013">
    <property type="component" value="Unassembled WGS sequence"/>
</dbReference>
<evidence type="ECO:0000259" key="8">
    <source>
        <dbReference type="Pfam" id="PF00501"/>
    </source>
</evidence>